<dbReference type="Pfam" id="PF06949">
    <property type="entry name" value="DUF1292"/>
    <property type="match status" value="1"/>
</dbReference>
<keyword evidence="3" id="KW-1185">Reference proteome</keyword>
<dbReference type="AlphaFoldDB" id="A0A1T4WXV9"/>
<accession>A0A1T4WXV9</accession>
<dbReference type="InterPro" id="IPR009711">
    <property type="entry name" value="UPF0473"/>
</dbReference>
<evidence type="ECO:0000313" key="3">
    <source>
        <dbReference type="Proteomes" id="UP000190105"/>
    </source>
</evidence>
<protein>
    <recommendedName>
        <fullName evidence="1">UPF0473 protein SAMN05443428_104102</fullName>
    </recommendedName>
</protein>
<name>A0A1T4WXV9_9CLOT</name>
<dbReference type="Proteomes" id="UP000190105">
    <property type="component" value="Unassembled WGS sequence"/>
</dbReference>
<dbReference type="STRING" id="1147123.SAMN05443428_104102"/>
<comment type="similarity">
    <text evidence="1">Belongs to the UPF0473 family.</text>
</comment>
<organism evidence="2 3">
    <name type="scientific">Caloramator quimbayensis</name>
    <dbReference type="NCBI Taxonomy" id="1147123"/>
    <lineage>
        <taxon>Bacteria</taxon>
        <taxon>Bacillati</taxon>
        <taxon>Bacillota</taxon>
        <taxon>Clostridia</taxon>
        <taxon>Eubacteriales</taxon>
        <taxon>Clostridiaceae</taxon>
        <taxon>Caloramator</taxon>
    </lineage>
</organism>
<evidence type="ECO:0000313" key="2">
    <source>
        <dbReference type="EMBL" id="SKA81698.1"/>
    </source>
</evidence>
<proteinExistence type="inferred from homology"/>
<dbReference type="OrthoDB" id="9811971at2"/>
<dbReference type="RefSeq" id="WP_078695732.1">
    <property type="nucleotide sequence ID" value="NZ_FUYH01000004.1"/>
</dbReference>
<evidence type="ECO:0000256" key="1">
    <source>
        <dbReference type="HAMAP-Rule" id="MF_01448"/>
    </source>
</evidence>
<dbReference type="EMBL" id="FUYH01000004">
    <property type="protein sequence ID" value="SKA81698.1"/>
    <property type="molecule type" value="Genomic_DNA"/>
</dbReference>
<reference evidence="3" key="1">
    <citation type="submission" date="2017-02" db="EMBL/GenBank/DDBJ databases">
        <authorList>
            <person name="Varghese N."/>
            <person name="Submissions S."/>
        </authorList>
    </citation>
    <scope>NUCLEOTIDE SEQUENCE [LARGE SCALE GENOMIC DNA]</scope>
    <source>
        <strain evidence="3">USBA 833</strain>
    </source>
</reference>
<dbReference type="HAMAP" id="MF_01448">
    <property type="entry name" value="UPF0473"/>
    <property type="match status" value="1"/>
</dbReference>
<gene>
    <name evidence="2" type="ORF">SAMN05443428_104102</name>
</gene>
<sequence length="93" mass="10764">MENNENTVILTDEDGVETEFEVITALEVDGNEYYVLYPVNEAEEDDAVVLKLIKNEDGEEMLTTIEDDDEFEKVAAAYEEWLSEEDFEDEDEE</sequence>